<evidence type="ECO:0000256" key="4">
    <source>
        <dbReference type="ARBA" id="ARBA00022679"/>
    </source>
</evidence>
<feature type="region of interest" description="Disordered" evidence="14">
    <location>
        <begin position="761"/>
        <end position="845"/>
    </location>
</feature>
<feature type="binding site" evidence="11">
    <location>
        <begin position="306"/>
        <end position="307"/>
    </location>
    <ligand>
        <name>ATP</name>
        <dbReference type="ChEBI" id="CHEBI:30616"/>
    </ligand>
</feature>
<feature type="cross-link" description="Glycyl lysine isopeptide (Lys-Gly) (interchain with G-Cter in SUMO2)" evidence="12">
    <location>
        <position position="304"/>
    </location>
</feature>
<keyword evidence="4" id="KW-0808">Transferase</keyword>
<feature type="region of interest" description="Disordered" evidence="14">
    <location>
        <begin position="1"/>
        <end position="49"/>
    </location>
</feature>
<feature type="compositionally biased region" description="Polar residues" evidence="14">
    <location>
        <begin position="1352"/>
        <end position="1362"/>
    </location>
</feature>
<feature type="compositionally biased region" description="Polar residues" evidence="14">
    <location>
        <begin position="1100"/>
        <end position="1118"/>
    </location>
</feature>
<dbReference type="InterPro" id="IPR008271">
    <property type="entry name" value="Ser/Thr_kinase_AS"/>
</dbReference>
<feature type="region of interest" description="Disordered" evidence="14">
    <location>
        <begin position="1442"/>
        <end position="1576"/>
    </location>
</feature>
<dbReference type="EMBL" id="DF830082">
    <property type="protein sequence ID" value="GAK66819.1"/>
    <property type="molecule type" value="Genomic_DNA"/>
</dbReference>
<protein>
    <recommendedName>
        <fullName evidence="1">non-specific serine/threonine protein kinase</fullName>
        <ecNumber evidence="1">2.7.11.1</ecNumber>
    </recommendedName>
</protein>
<dbReference type="Proteomes" id="UP000053758">
    <property type="component" value="Unassembled WGS sequence"/>
</dbReference>
<dbReference type="CDD" id="cd14003">
    <property type="entry name" value="STKc_AMPK-like"/>
    <property type="match status" value="1"/>
</dbReference>
<dbReference type="Pfam" id="PF00069">
    <property type="entry name" value="Pkinase"/>
    <property type="match status" value="1"/>
</dbReference>
<proteinExistence type="predicted"/>
<keyword evidence="3" id="KW-0597">Phosphoprotein</keyword>
<keyword evidence="6 16" id="KW-0418">Kinase</keyword>
<feature type="compositionally biased region" description="Pro residues" evidence="14">
    <location>
        <begin position="114"/>
        <end position="126"/>
    </location>
</feature>
<evidence type="ECO:0000256" key="10">
    <source>
        <dbReference type="PIRSR" id="PIRSR630616-1"/>
    </source>
</evidence>
<feature type="compositionally biased region" description="Basic and acidic residues" evidence="14">
    <location>
        <begin position="575"/>
        <end position="587"/>
    </location>
</feature>
<feature type="compositionally biased region" description="Basic and acidic residues" evidence="14">
    <location>
        <begin position="809"/>
        <end position="825"/>
    </location>
</feature>
<feature type="compositionally biased region" description="Low complexity" evidence="14">
    <location>
        <begin position="903"/>
        <end position="916"/>
    </location>
</feature>
<feature type="compositionally biased region" description="Low complexity" evidence="14">
    <location>
        <begin position="1279"/>
        <end position="1322"/>
    </location>
</feature>
<comment type="catalytic activity">
    <reaction evidence="9">
        <text>L-seryl-[protein] + ATP = O-phospho-L-seryl-[protein] + ADP + H(+)</text>
        <dbReference type="Rhea" id="RHEA:17989"/>
        <dbReference type="Rhea" id="RHEA-COMP:9863"/>
        <dbReference type="Rhea" id="RHEA-COMP:11604"/>
        <dbReference type="ChEBI" id="CHEBI:15378"/>
        <dbReference type="ChEBI" id="CHEBI:29999"/>
        <dbReference type="ChEBI" id="CHEBI:30616"/>
        <dbReference type="ChEBI" id="CHEBI:83421"/>
        <dbReference type="ChEBI" id="CHEBI:456216"/>
        <dbReference type="EC" id="2.7.11.1"/>
    </reaction>
</comment>
<feature type="region of interest" description="Disordered" evidence="14">
    <location>
        <begin position="1658"/>
        <end position="1710"/>
    </location>
</feature>
<dbReference type="HOGENOM" id="CLU_002896_0_0_1"/>
<dbReference type="SMART" id="SM00220">
    <property type="entry name" value="S_TKc"/>
    <property type="match status" value="1"/>
</dbReference>
<feature type="compositionally biased region" description="Low complexity" evidence="14">
    <location>
        <begin position="1070"/>
        <end position="1081"/>
    </location>
</feature>
<feature type="compositionally biased region" description="Polar residues" evidence="14">
    <location>
        <begin position="614"/>
        <end position="631"/>
    </location>
</feature>
<feature type="compositionally biased region" description="Basic residues" evidence="14">
    <location>
        <begin position="661"/>
        <end position="674"/>
    </location>
</feature>
<feature type="region of interest" description="Disordered" evidence="14">
    <location>
        <begin position="899"/>
        <end position="968"/>
    </location>
</feature>
<evidence type="ECO:0000256" key="8">
    <source>
        <dbReference type="ARBA" id="ARBA00047899"/>
    </source>
</evidence>
<dbReference type="InterPro" id="IPR011009">
    <property type="entry name" value="Kinase-like_dom_sf"/>
</dbReference>
<feature type="compositionally biased region" description="Basic and acidic residues" evidence="14">
    <location>
        <begin position="1037"/>
        <end position="1069"/>
    </location>
</feature>
<feature type="compositionally biased region" description="Low complexity" evidence="14">
    <location>
        <begin position="1371"/>
        <end position="1381"/>
    </location>
</feature>
<evidence type="ECO:0000259" key="15">
    <source>
        <dbReference type="PROSITE" id="PS50011"/>
    </source>
</evidence>
<gene>
    <name evidence="16" type="ORF">PAN0_015c5043</name>
</gene>
<dbReference type="InterPro" id="IPR030616">
    <property type="entry name" value="Aur-like"/>
</dbReference>
<evidence type="ECO:0000256" key="11">
    <source>
        <dbReference type="PIRSR" id="PIRSR630616-2"/>
    </source>
</evidence>
<keyword evidence="7 11" id="KW-0067">ATP-binding</keyword>
<feature type="region of interest" description="Disordered" evidence="14">
    <location>
        <begin position="484"/>
        <end position="551"/>
    </location>
</feature>
<organism evidence="16">
    <name type="scientific">Pseudozyma antarctica</name>
    <name type="common">Yeast</name>
    <name type="synonym">Candida antarctica</name>
    <dbReference type="NCBI Taxonomy" id="84753"/>
    <lineage>
        <taxon>Eukaryota</taxon>
        <taxon>Fungi</taxon>
        <taxon>Dikarya</taxon>
        <taxon>Basidiomycota</taxon>
        <taxon>Ustilaginomycotina</taxon>
        <taxon>Ustilaginomycetes</taxon>
        <taxon>Ustilaginales</taxon>
        <taxon>Ustilaginaceae</taxon>
        <taxon>Moesziomyces</taxon>
    </lineage>
</organism>
<feature type="compositionally biased region" description="Low complexity" evidence="14">
    <location>
        <begin position="1221"/>
        <end position="1232"/>
    </location>
</feature>
<reference evidence="16" key="1">
    <citation type="submission" date="2014-07" db="EMBL/GenBank/DDBJ databases">
        <title>Draft genome sequence of the yeast Pseudozyma antarctica JCM 10317 known as a producer of lipase B which used in a wide range of industrial applications.</title>
        <authorList>
            <person name="Morita T."/>
            <person name="Saika A."/>
            <person name="Koike H."/>
        </authorList>
    </citation>
    <scope>NUCLEOTIDE SEQUENCE</scope>
    <source>
        <strain evidence="16">JCM 10317</strain>
    </source>
</reference>
<evidence type="ECO:0000256" key="2">
    <source>
        <dbReference type="ARBA" id="ARBA00022527"/>
    </source>
</evidence>
<feature type="compositionally biased region" description="Low complexity" evidence="14">
    <location>
        <begin position="1451"/>
        <end position="1466"/>
    </location>
</feature>
<keyword evidence="17" id="KW-1185">Reference proteome</keyword>
<feature type="domain" description="Protein kinase" evidence="15">
    <location>
        <begin position="185"/>
        <end position="431"/>
    </location>
</feature>
<keyword evidence="5 11" id="KW-0547">Nucleotide-binding</keyword>
<dbReference type="PROSITE" id="PS50011">
    <property type="entry name" value="PROTEIN_KINASE_DOM"/>
    <property type="match status" value="1"/>
</dbReference>
<dbReference type="PROSITE" id="PS00108">
    <property type="entry name" value="PROTEIN_KINASE_ST"/>
    <property type="match status" value="1"/>
</dbReference>
<sequence>MRPRAASQAPGCIRQKSADCRLQPRRFSRVGPRQRSEAKAAFPSRPRSETSAISLVGFHSASLVSSSISSSLYPHSTSHSESAESDPTHTQLILIAIRLATGSCRSTGAHPHHPPPWQPSPLPDTPPMSHFASQRGYPYGSQGGAASTSSAAGASTINQKAALASAYQELGKELSSSKLKIVGNYTLQRPIGEGTFGKVRLAHHRLTNTRVAIKQIPKAHSASLTREIHHHRRLHHPNVMQLYEVIATEQYIWMVSELCAGGELYDYLVENECLPEPEARRIFGQLCLAVAYVHSKGIVHRDLKLENILLDERCNVKLGDFGFTREFERNRLMHTFCGTTGYASPEMLAGKKYTGEQVDIWSLGVILYALLCGALPFDDDDESVMKQKILQGDLEIPDCLSEEARSLITNILQQDPTLRPSIHQILQHPWFTKLMVQSPMSTVEEDDTSADYFTSRTSEFVSASNNPPAAAPAISALEAAAIPAPLSSPNPHSSHDSMPMHQHHPSASGTSDLSYHSARSDSESSGRRSSNTDLTDPTTADSLSRTDDALDSNDIASASGLAAAPAAAAAVPSSRPDKESMGIHRNESQTTIRRLGSNGSDASFSTVARPAAIRSTTSSLPTHHELPSTSPAELDADTGDAYVPLYQSVPLAKRGSQSSSRGHHRTPSRTKRRSLSSGGLSDHHPPLLGRKPVDYVSQLSNLQPATFSSAVEQNLLHQLSSLGMDVGQMVHSVVNDACDASGAMWWMLLRKAKDRTIDMLPSSPSISNPAYTPVEHPLSSPAADTSSAKGLGLEPAAVDMRRPPVPVKDPARSSEDRSRAMDKGRVSLTASRSENSGLAEPSNRRLQTVVSHEELDCAAAPPLQSSASEVLIGAAPLSMHPSPLDTLRSLPTSPAVNTLQDRSLASTPESSSSSRPKSQHRHTTATASPSKLQQVATSLVGAGSPSSEGTKARRSGQTDRPRSNSLSVKQFAQSVLGTKDKGSATPPPTPDQVIVAGEALPMERAKSPTLFGRRNTVSNVKDSMVGRLSNPSTPKKAHADTPDKPRRSSGKRSIETDLERVKALERSEDSASGSPSSRSLSTAHPATAPSSDKKGAAVPSASQDSFSTMSATPQGSEKSGTRGKPGSSFMATVRTWLGGANEKPVRKAKQGKKAAAYRGLGIDDGVGAARSPTGTMTTSGSTSTFGGGGTPSRTPSMRRRSAHYAQGSASRRGGPRSPHLGSMSRRSSTGSSVHGHLDLPPNSFATSMNRPGNMRRLSAGSITPTATLYGDYMNEAGVPTSSRHSRPSSSHSLAHSSAAPRSGLHGKAGSTGSTSSAYRSGQAGSGFSSGSGRRHARPPHDGGTTVRRHRTYGSSTGSPSRRNSFRHDSRPSSIKSRASSPGRAMGLSEFGVEDAEGDTGAAGARRSTRSTPRHSLDQRSVSDVPGHAQHHQVVAQSIFVAHKSRSPYRPPSATASLSASLARAGPGAQGTSKLAGTGASDGAAAAGSSSARLPATGTGTWRHSWGRPPPCWAGPVDPPPAEGASGTKGRREEGAPKLRDVFAHRDDDDWTDEDEEPSYSGGLGQMGSTGSMAANRTASAASSSPYATRNMAALGSGGVYPAQGAAAGMAPFGSRYAGIRNMFQPPTATGSGFRSNHPVSLSLGNEFAPKLLSATIHESKPAAGGGADDGNDAAKETPPAGPPAPGAAGTSRINAFHKPVQIIEEEEEDE</sequence>
<dbReference type="InterPro" id="IPR000719">
    <property type="entry name" value="Prot_kinase_dom"/>
</dbReference>
<feature type="binding site" evidence="11">
    <location>
        <position position="320"/>
    </location>
    <ligand>
        <name>ATP</name>
        <dbReference type="ChEBI" id="CHEBI:30616"/>
    </ligand>
</feature>
<feature type="compositionally biased region" description="Low complexity" evidence="14">
    <location>
        <begin position="1171"/>
        <end position="1184"/>
    </location>
</feature>
<feature type="compositionally biased region" description="Polar residues" evidence="14">
    <location>
        <begin position="505"/>
        <end position="514"/>
    </location>
</feature>
<dbReference type="GO" id="GO:0004674">
    <property type="term" value="F:protein serine/threonine kinase activity"/>
    <property type="evidence" value="ECO:0007669"/>
    <property type="project" value="UniProtKB-KW"/>
</dbReference>
<feature type="compositionally biased region" description="Acidic residues" evidence="14">
    <location>
        <begin position="1548"/>
        <end position="1557"/>
    </location>
</feature>
<evidence type="ECO:0000313" key="17">
    <source>
        <dbReference type="Proteomes" id="UP000053758"/>
    </source>
</evidence>
<feature type="compositionally biased region" description="Basic and acidic residues" evidence="14">
    <location>
        <begin position="1529"/>
        <end position="1547"/>
    </location>
</feature>
<dbReference type="PROSITE" id="PS00107">
    <property type="entry name" value="PROTEIN_KINASE_ATP"/>
    <property type="match status" value="1"/>
</dbReference>
<evidence type="ECO:0000256" key="7">
    <source>
        <dbReference type="ARBA" id="ARBA00022840"/>
    </source>
</evidence>
<feature type="binding site" evidence="11 13">
    <location>
        <position position="214"/>
    </location>
    <ligand>
        <name>ATP</name>
        <dbReference type="ChEBI" id="CHEBI:30616"/>
    </ligand>
</feature>
<dbReference type="PANTHER" id="PTHR24350">
    <property type="entry name" value="SERINE/THREONINE-PROTEIN KINASE IAL-RELATED"/>
    <property type="match status" value="1"/>
</dbReference>
<feature type="region of interest" description="Disordered" evidence="14">
    <location>
        <begin position="104"/>
        <end position="150"/>
    </location>
</feature>
<feature type="region of interest" description="Disordered" evidence="14">
    <location>
        <begin position="651"/>
        <end position="691"/>
    </location>
</feature>
<evidence type="ECO:0000256" key="13">
    <source>
        <dbReference type="PROSITE-ProRule" id="PRU10141"/>
    </source>
</evidence>
<dbReference type="GO" id="GO:0005524">
    <property type="term" value="F:ATP binding"/>
    <property type="evidence" value="ECO:0007669"/>
    <property type="project" value="UniProtKB-UniRule"/>
</dbReference>
<name>A0A081CJH3_PSEA2</name>
<evidence type="ECO:0000256" key="5">
    <source>
        <dbReference type="ARBA" id="ARBA00022741"/>
    </source>
</evidence>
<feature type="compositionally biased region" description="Polar residues" evidence="14">
    <location>
        <begin position="531"/>
        <end position="543"/>
    </location>
</feature>
<evidence type="ECO:0000256" key="9">
    <source>
        <dbReference type="ARBA" id="ARBA00048679"/>
    </source>
</evidence>
<dbReference type="Gene3D" id="1.10.510.10">
    <property type="entry name" value="Transferase(Phosphotransferase) domain 1"/>
    <property type="match status" value="1"/>
</dbReference>
<feature type="compositionally biased region" description="Polar residues" evidence="14">
    <location>
        <begin position="924"/>
        <end position="937"/>
    </location>
</feature>
<evidence type="ECO:0000256" key="12">
    <source>
        <dbReference type="PIRSR" id="PIRSR630616-3"/>
    </source>
</evidence>
<feature type="active site" description="Proton acceptor" evidence="10">
    <location>
        <position position="302"/>
    </location>
</feature>
<evidence type="ECO:0000256" key="3">
    <source>
        <dbReference type="ARBA" id="ARBA00022553"/>
    </source>
</evidence>
<dbReference type="GeneID" id="26305855"/>
<evidence type="ECO:0000313" key="16">
    <source>
        <dbReference type="EMBL" id="GAK66819.1"/>
    </source>
</evidence>
<dbReference type="RefSeq" id="XP_014654839.1">
    <property type="nucleotide sequence ID" value="XM_014799353.1"/>
</dbReference>
<feature type="compositionally biased region" description="Polar residues" evidence="14">
    <location>
        <begin position="588"/>
        <end position="606"/>
    </location>
</feature>
<evidence type="ECO:0000256" key="6">
    <source>
        <dbReference type="ARBA" id="ARBA00022777"/>
    </source>
</evidence>
<dbReference type="InterPro" id="IPR017441">
    <property type="entry name" value="Protein_kinase_ATP_BS"/>
</dbReference>
<feature type="compositionally biased region" description="Pro residues" evidence="14">
    <location>
        <begin position="1507"/>
        <end position="1521"/>
    </location>
</feature>
<evidence type="ECO:0000256" key="1">
    <source>
        <dbReference type="ARBA" id="ARBA00012513"/>
    </source>
</evidence>
<feature type="region of interest" description="Disordered" evidence="14">
    <location>
        <begin position="567"/>
        <end position="637"/>
    </location>
</feature>
<dbReference type="SUPFAM" id="SSF56112">
    <property type="entry name" value="Protein kinase-like (PK-like)"/>
    <property type="match status" value="1"/>
</dbReference>
<dbReference type="EC" id="2.7.11.1" evidence="1"/>
<accession>A0A081CJH3</accession>
<comment type="catalytic activity">
    <reaction evidence="8">
        <text>L-threonyl-[protein] + ATP = O-phospho-L-threonyl-[protein] + ADP + H(+)</text>
        <dbReference type="Rhea" id="RHEA:46608"/>
        <dbReference type="Rhea" id="RHEA-COMP:11060"/>
        <dbReference type="Rhea" id="RHEA-COMP:11605"/>
        <dbReference type="ChEBI" id="CHEBI:15378"/>
        <dbReference type="ChEBI" id="CHEBI:30013"/>
        <dbReference type="ChEBI" id="CHEBI:30616"/>
        <dbReference type="ChEBI" id="CHEBI:61977"/>
        <dbReference type="ChEBI" id="CHEBI:456216"/>
        <dbReference type="EC" id="2.7.11.1"/>
    </reaction>
</comment>
<feature type="region of interest" description="Disordered" evidence="14">
    <location>
        <begin position="1005"/>
        <end position="1430"/>
    </location>
</feature>
<evidence type="ECO:0000256" key="14">
    <source>
        <dbReference type="SAM" id="MobiDB-lite"/>
    </source>
</evidence>
<keyword evidence="2" id="KW-0723">Serine/threonine-protein kinase</keyword>
<dbReference type="FunFam" id="1.10.510.10:FF:000650">
    <property type="entry name" value="Serine/threonine-protein kinase ppk16"/>
    <property type="match status" value="1"/>
</dbReference>
<feature type="compositionally biased region" description="Low complexity" evidence="14">
    <location>
        <begin position="1475"/>
        <end position="1491"/>
    </location>
</feature>